<evidence type="ECO:0000256" key="13">
    <source>
        <dbReference type="ARBA" id="ARBA00047272"/>
    </source>
</evidence>
<feature type="compositionally biased region" description="Polar residues" evidence="18">
    <location>
        <begin position="354"/>
        <end position="364"/>
    </location>
</feature>
<feature type="domain" description="Phorbol-ester/DAG-type" evidence="21">
    <location>
        <begin position="528"/>
        <end position="578"/>
    </location>
</feature>
<keyword evidence="12 17" id="KW-0067">ATP-binding</keyword>
<dbReference type="GO" id="GO:0004697">
    <property type="term" value="F:diacylglycerol-dependent serine/threonine kinase activity"/>
    <property type="evidence" value="ECO:0007669"/>
    <property type="project" value="UniProtKB-EC"/>
</dbReference>
<dbReference type="GO" id="GO:0090334">
    <property type="term" value="P:regulation of cell wall (1-&gt;3)-beta-D-glucan biosynthetic process"/>
    <property type="evidence" value="ECO:0007669"/>
    <property type="project" value="EnsemblFungi"/>
</dbReference>
<dbReference type="SUPFAM" id="SSF49562">
    <property type="entry name" value="C2 domain (Calcium/lipid-binding domain, CaLB)"/>
    <property type="match status" value="1"/>
</dbReference>
<evidence type="ECO:0000256" key="1">
    <source>
        <dbReference type="ARBA" id="ARBA00005490"/>
    </source>
</evidence>
<dbReference type="EMBL" id="KV454414">
    <property type="protein sequence ID" value="ODQ63758.1"/>
    <property type="molecule type" value="Genomic_DNA"/>
</dbReference>
<keyword evidence="3" id="KW-0723">Serine/threonine-protein kinase</keyword>
<dbReference type="FunFam" id="3.30.200.20:FF:000103">
    <property type="entry name" value="Protein kinase C"/>
    <property type="match status" value="1"/>
</dbReference>
<accession>A0A1E3PEG1</accession>
<dbReference type="GO" id="GO:0009272">
    <property type="term" value="P:fungal-type cell wall biogenesis"/>
    <property type="evidence" value="ECO:0007669"/>
    <property type="project" value="EnsemblFungi"/>
</dbReference>
<organism evidence="24 25">
    <name type="scientific">Nadsonia fulvescens var. elongata DSM 6958</name>
    <dbReference type="NCBI Taxonomy" id="857566"/>
    <lineage>
        <taxon>Eukaryota</taxon>
        <taxon>Fungi</taxon>
        <taxon>Dikarya</taxon>
        <taxon>Ascomycota</taxon>
        <taxon>Saccharomycotina</taxon>
        <taxon>Dipodascomycetes</taxon>
        <taxon>Dipodascales</taxon>
        <taxon>Dipodascales incertae sedis</taxon>
        <taxon>Nadsonia</taxon>
    </lineage>
</organism>
<dbReference type="InterPro" id="IPR035892">
    <property type="entry name" value="C2_domain_sf"/>
</dbReference>
<dbReference type="CDD" id="cd20822">
    <property type="entry name" value="C1_ScPKC1-like_rpt1"/>
    <property type="match status" value="1"/>
</dbReference>
<reference evidence="24 25" key="1">
    <citation type="journal article" date="2016" name="Proc. Natl. Acad. Sci. U.S.A.">
        <title>Comparative genomics of biotechnologically important yeasts.</title>
        <authorList>
            <person name="Riley R."/>
            <person name="Haridas S."/>
            <person name="Wolfe K.H."/>
            <person name="Lopes M.R."/>
            <person name="Hittinger C.T."/>
            <person name="Goeker M."/>
            <person name="Salamov A.A."/>
            <person name="Wisecaver J.H."/>
            <person name="Long T.M."/>
            <person name="Calvey C.H."/>
            <person name="Aerts A.L."/>
            <person name="Barry K.W."/>
            <person name="Choi C."/>
            <person name="Clum A."/>
            <person name="Coughlan A.Y."/>
            <person name="Deshpande S."/>
            <person name="Douglass A.P."/>
            <person name="Hanson S.J."/>
            <person name="Klenk H.-P."/>
            <person name="LaButti K.M."/>
            <person name="Lapidus A."/>
            <person name="Lindquist E.A."/>
            <person name="Lipzen A.M."/>
            <person name="Meier-Kolthoff J.P."/>
            <person name="Ohm R.A."/>
            <person name="Otillar R.P."/>
            <person name="Pangilinan J.L."/>
            <person name="Peng Y."/>
            <person name="Rokas A."/>
            <person name="Rosa C.A."/>
            <person name="Scheuner C."/>
            <person name="Sibirny A.A."/>
            <person name="Slot J.C."/>
            <person name="Stielow J.B."/>
            <person name="Sun H."/>
            <person name="Kurtzman C.P."/>
            <person name="Blackwell M."/>
            <person name="Grigoriev I.V."/>
            <person name="Jeffries T.W."/>
        </authorList>
    </citation>
    <scope>NUCLEOTIDE SEQUENCE [LARGE SCALE GENOMIC DNA]</scope>
    <source>
        <strain evidence="24 25">DSM 6958</strain>
    </source>
</reference>
<dbReference type="GO" id="GO:0070610">
    <property type="term" value="P:regulation of fungal-type cell wall (1-&gt;3)-alpha-glucan biosynthetic process"/>
    <property type="evidence" value="ECO:0007669"/>
    <property type="project" value="EnsemblFungi"/>
</dbReference>
<dbReference type="PROSITE" id="PS00479">
    <property type="entry name" value="ZF_DAG_PE_1"/>
    <property type="match status" value="1"/>
</dbReference>
<evidence type="ECO:0000256" key="16">
    <source>
        <dbReference type="PROSITE-ProRule" id="PRU01207"/>
    </source>
</evidence>
<proteinExistence type="inferred from homology"/>
<dbReference type="InterPro" id="IPR011072">
    <property type="entry name" value="HR1_rho-bd"/>
</dbReference>
<dbReference type="Pfam" id="PF02185">
    <property type="entry name" value="HR1"/>
    <property type="match status" value="2"/>
</dbReference>
<evidence type="ECO:0000256" key="6">
    <source>
        <dbReference type="ARBA" id="ARBA00022723"/>
    </source>
</evidence>
<keyword evidence="9" id="KW-0863">Zinc-finger</keyword>
<keyword evidence="6" id="KW-0479">Metal-binding</keyword>
<dbReference type="Pfam" id="PF00130">
    <property type="entry name" value="C1_1"/>
    <property type="match status" value="2"/>
</dbReference>
<dbReference type="SMART" id="SM00133">
    <property type="entry name" value="S_TK_X"/>
    <property type="match status" value="1"/>
</dbReference>
<keyword evidence="11" id="KW-0862">Zinc</keyword>
<dbReference type="Gene3D" id="1.10.510.10">
    <property type="entry name" value="Transferase(Phosphotransferase) domain 1"/>
    <property type="match status" value="1"/>
</dbReference>
<dbReference type="Gene3D" id="3.30.200.20">
    <property type="entry name" value="Phosphorylase Kinase, domain 1"/>
    <property type="match status" value="1"/>
</dbReference>
<dbReference type="CDD" id="cd08689">
    <property type="entry name" value="C2_fungal_Pkc1p"/>
    <property type="match status" value="1"/>
</dbReference>
<dbReference type="FunFam" id="1.10.510.10:FF:000101">
    <property type="entry name" value="Protein kinase C"/>
    <property type="match status" value="1"/>
</dbReference>
<dbReference type="PROSITE" id="PS50081">
    <property type="entry name" value="ZF_DAG_PE_2"/>
    <property type="match status" value="2"/>
</dbReference>
<keyword evidence="16" id="KW-0175">Coiled coil</keyword>
<dbReference type="PROSITE" id="PS00107">
    <property type="entry name" value="PROTEIN_KINASE_ATP"/>
    <property type="match status" value="1"/>
</dbReference>
<evidence type="ECO:0000259" key="19">
    <source>
        <dbReference type="PROSITE" id="PS50004"/>
    </source>
</evidence>
<dbReference type="SMART" id="SM00109">
    <property type="entry name" value="C1"/>
    <property type="match status" value="2"/>
</dbReference>
<keyword evidence="7" id="KW-0677">Repeat</keyword>
<comment type="catalytic activity">
    <reaction evidence="14">
        <text>L-seryl-[protein] + ATP = O-phospho-L-seryl-[protein] + ADP + H(+)</text>
        <dbReference type="Rhea" id="RHEA:17989"/>
        <dbReference type="Rhea" id="RHEA-COMP:9863"/>
        <dbReference type="Rhea" id="RHEA-COMP:11604"/>
        <dbReference type="ChEBI" id="CHEBI:15378"/>
        <dbReference type="ChEBI" id="CHEBI:29999"/>
        <dbReference type="ChEBI" id="CHEBI:30616"/>
        <dbReference type="ChEBI" id="CHEBI:83421"/>
        <dbReference type="ChEBI" id="CHEBI:456216"/>
        <dbReference type="EC" id="2.7.11.13"/>
    </reaction>
</comment>
<dbReference type="InterPro" id="IPR037778">
    <property type="entry name" value="C2_fungal_PKC"/>
</dbReference>
<evidence type="ECO:0000256" key="3">
    <source>
        <dbReference type="ARBA" id="ARBA00022527"/>
    </source>
</evidence>
<comment type="similarity">
    <text evidence="1">Belongs to the protein kinase superfamily. AGC Ser/Thr protein kinase family. PKC subfamily.</text>
</comment>
<dbReference type="STRING" id="857566.A0A1E3PEG1"/>
<dbReference type="PROSITE" id="PS50004">
    <property type="entry name" value="C2"/>
    <property type="match status" value="1"/>
</dbReference>
<dbReference type="Pfam" id="PF00433">
    <property type="entry name" value="Pkinase_C"/>
    <property type="match status" value="1"/>
</dbReference>
<keyword evidence="5" id="KW-0808">Transferase</keyword>
<dbReference type="CDD" id="cd05570">
    <property type="entry name" value="STKc_PKC"/>
    <property type="match status" value="1"/>
</dbReference>
<evidence type="ECO:0000259" key="23">
    <source>
        <dbReference type="PROSITE" id="PS51860"/>
    </source>
</evidence>
<feature type="domain" description="C2" evidence="19">
    <location>
        <begin position="218"/>
        <end position="332"/>
    </location>
</feature>
<dbReference type="PROSITE" id="PS51860">
    <property type="entry name" value="REM_1"/>
    <property type="match status" value="2"/>
</dbReference>
<dbReference type="FunFam" id="3.30.60.20:FF:000034">
    <property type="entry name" value="Protein kinase C"/>
    <property type="match status" value="1"/>
</dbReference>
<dbReference type="SMART" id="SM00220">
    <property type="entry name" value="S_TKc"/>
    <property type="match status" value="1"/>
</dbReference>
<dbReference type="SUPFAM" id="SSF57889">
    <property type="entry name" value="Cysteine-rich domain"/>
    <property type="match status" value="2"/>
</dbReference>
<evidence type="ECO:0000256" key="12">
    <source>
        <dbReference type="ARBA" id="ARBA00022840"/>
    </source>
</evidence>
<protein>
    <recommendedName>
        <fullName evidence="15">Protein kinase C-like 1</fullName>
        <ecNumber evidence="2">2.7.11.13</ecNumber>
    </recommendedName>
</protein>
<feature type="non-terminal residue" evidence="24">
    <location>
        <position position="965"/>
    </location>
</feature>
<dbReference type="SMART" id="SM00742">
    <property type="entry name" value="Hr1"/>
    <property type="match status" value="2"/>
</dbReference>
<feature type="non-terminal residue" evidence="24">
    <location>
        <position position="1"/>
    </location>
</feature>
<dbReference type="GO" id="GO:1902660">
    <property type="term" value="P:negative regulation of glucose mediated signaling pathway"/>
    <property type="evidence" value="ECO:0007669"/>
    <property type="project" value="EnsemblFungi"/>
</dbReference>
<dbReference type="PROSITE" id="PS51285">
    <property type="entry name" value="AGC_KINASE_CTER"/>
    <property type="match status" value="1"/>
</dbReference>
<dbReference type="PROSITE" id="PS00108">
    <property type="entry name" value="PROTEIN_KINASE_ST"/>
    <property type="match status" value="1"/>
</dbReference>
<evidence type="ECO:0000256" key="7">
    <source>
        <dbReference type="ARBA" id="ARBA00022737"/>
    </source>
</evidence>
<evidence type="ECO:0000259" key="21">
    <source>
        <dbReference type="PROSITE" id="PS50081"/>
    </source>
</evidence>
<evidence type="ECO:0000256" key="4">
    <source>
        <dbReference type="ARBA" id="ARBA00022553"/>
    </source>
</evidence>
<sequence length="965" mass="109392">DRVIQDVHKKIEREKAIIQGAKAVRQKTDNTVVQQKCDANIREAQKNIEYLEATMKQLQLRKHNSTLSPTDPDGEFTDSDRLDHLNSGHRRDVSLASSSSSDSNNNNNNYGPSHAPTLGSLSQPRPNYTKLDLIKYDTPYFGPRIHHMLQQLEFKLGVEKQYLEGIEKMSKLYLMEGDRKSRSEAESKRIESSQKIQLLKKGRKKYLDMHVDIDELSNDSDNSFNIRRPLTGNLHIICHAIKDIDHVASARFSRAPESMISIKVEDQVRAKTKLSRNERWVEPFDFPVDKANEIELTVYDRAGDHLVPVGLISLTISDIAEALRRKRIEKELGSNGWVSADKMNNNDKKIGLLSNDSSNPSTTPRDGYNNNNNSINNNNNGSQQPGSLTAISNNNGMNPDLDNSETITAWFILEPAGQIQLSLGFEKTNRPTNRPYEALGGLGRQGAIRQKKEEIHEIHGHQFMEHQFYNIMRCAFCGDFLKYSVGFQCQDCRYTCHKSCYTKVVTKCISKSSTETDPDEAKLNHRIPHRFKPTTNLGANWCCHCGYFLPIGKKNIKKCSECNLTCHSQCAHLVPDFCGMSMEMANQILSEIKSTNIRRAAAASASSMSSTAASVASPSSSPSALVPNKVPSRKNQRMVGLNDFQLLAVLGKGNFGKVLLAEARKTGNLYAIKVLKKDFILENDEVESVRSEKRVFLVANRERHPFLLNLHSCFQTDKRIYFVMEYISGGDLMWHIQQEPFTPRRAKFYACEVLLALKYFHENGVIYRDLKLDNILLTLDGHIKIADYGLCKEEMWHGKTTGTFCGTPEFMAPEILLEQRYGSAVDWWAFGVLVYQMLLGQSPFRGNDEDEIFDAILSDEPLYPIHMARESVSILQALLTRDPEKRLGYGPLDAEDVMSHPYFYGVNFDDIYNCRVPPPFIPKVKSKTDVSNFDSEFTNEKPALTPVNSIMTQEMQEHFKGFSYL</sequence>
<dbReference type="GO" id="GO:0005524">
    <property type="term" value="F:ATP binding"/>
    <property type="evidence" value="ECO:0007669"/>
    <property type="project" value="UniProtKB-UniRule"/>
</dbReference>
<feature type="compositionally biased region" description="Polar residues" evidence="18">
    <location>
        <begin position="381"/>
        <end position="397"/>
    </location>
</feature>
<dbReference type="InterPro" id="IPR036274">
    <property type="entry name" value="HR1_rpt_sf"/>
</dbReference>
<dbReference type="OrthoDB" id="63267at2759"/>
<feature type="compositionally biased region" description="Low complexity" evidence="18">
    <location>
        <begin position="97"/>
        <end position="109"/>
    </location>
</feature>
<dbReference type="GO" id="GO:2000769">
    <property type="term" value="P:regulation of establishment or maintenance of cell polarity regulating cell shape"/>
    <property type="evidence" value="ECO:0007669"/>
    <property type="project" value="EnsemblFungi"/>
</dbReference>
<dbReference type="SUPFAM" id="SSF46585">
    <property type="entry name" value="HR1 repeat"/>
    <property type="match status" value="1"/>
</dbReference>
<dbReference type="InterPro" id="IPR037312">
    <property type="entry name" value="PKC-like_HR1"/>
</dbReference>
<keyword evidence="4" id="KW-0597">Phosphoprotein</keyword>
<feature type="domain" description="AGC-kinase C-terminal" evidence="22">
    <location>
        <begin position="904"/>
        <end position="965"/>
    </location>
</feature>
<dbReference type="GO" id="GO:1903139">
    <property type="term" value="P:positive regulation of cell integrity MAPK cascade"/>
    <property type="evidence" value="ECO:0007669"/>
    <property type="project" value="EnsemblFungi"/>
</dbReference>
<dbReference type="SUPFAM" id="SSF56112">
    <property type="entry name" value="Protein kinase-like (PK-like)"/>
    <property type="match status" value="1"/>
</dbReference>
<dbReference type="InterPro" id="IPR017892">
    <property type="entry name" value="Pkinase_C"/>
</dbReference>
<dbReference type="InterPro" id="IPR000961">
    <property type="entry name" value="AGC-kinase_C"/>
</dbReference>
<evidence type="ECO:0000256" key="11">
    <source>
        <dbReference type="ARBA" id="ARBA00022833"/>
    </source>
</evidence>
<feature type="compositionally biased region" description="Basic and acidic residues" evidence="18">
    <location>
        <begin position="78"/>
        <end position="93"/>
    </location>
</feature>
<dbReference type="CDD" id="cd20823">
    <property type="entry name" value="C1_ScPKC1-like_rpt2"/>
    <property type="match status" value="1"/>
</dbReference>
<feature type="binding site" evidence="17">
    <location>
        <position position="673"/>
    </location>
    <ligand>
        <name>ATP</name>
        <dbReference type="ChEBI" id="CHEBI:30616"/>
    </ligand>
</feature>
<dbReference type="InterPro" id="IPR002219">
    <property type="entry name" value="PKC_DAG/PE"/>
</dbReference>
<dbReference type="CDD" id="cd11620">
    <property type="entry name" value="HR1_PKC-like_2_fungi"/>
    <property type="match status" value="1"/>
</dbReference>
<feature type="domain" description="Phorbol-ester/DAG-type" evidence="21">
    <location>
        <begin position="460"/>
        <end position="508"/>
    </location>
</feature>
<dbReference type="EC" id="2.7.11.13" evidence="2"/>
<feature type="domain" description="REM-1" evidence="23">
    <location>
        <begin position="1"/>
        <end position="64"/>
    </location>
</feature>
<evidence type="ECO:0000256" key="17">
    <source>
        <dbReference type="PROSITE-ProRule" id="PRU10141"/>
    </source>
</evidence>
<dbReference type="InterPro" id="IPR000008">
    <property type="entry name" value="C2_dom"/>
</dbReference>
<keyword evidence="10 24" id="KW-0418">Kinase</keyword>
<evidence type="ECO:0000313" key="24">
    <source>
        <dbReference type="EMBL" id="ODQ63758.1"/>
    </source>
</evidence>
<evidence type="ECO:0000256" key="8">
    <source>
        <dbReference type="ARBA" id="ARBA00022741"/>
    </source>
</evidence>
<gene>
    <name evidence="24" type="ORF">NADFUDRAFT_6295</name>
</gene>
<feature type="compositionally biased region" description="Low complexity" evidence="18">
    <location>
        <begin position="369"/>
        <end position="380"/>
    </location>
</feature>
<dbReference type="InterPro" id="IPR011009">
    <property type="entry name" value="Kinase-like_dom_sf"/>
</dbReference>
<dbReference type="Proteomes" id="UP000095009">
    <property type="component" value="Unassembled WGS sequence"/>
</dbReference>
<dbReference type="PROSITE" id="PS50011">
    <property type="entry name" value="PROTEIN_KINASE_DOM"/>
    <property type="match status" value="1"/>
</dbReference>
<evidence type="ECO:0000313" key="25">
    <source>
        <dbReference type="Proteomes" id="UP000095009"/>
    </source>
</evidence>
<evidence type="ECO:0000256" key="9">
    <source>
        <dbReference type="ARBA" id="ARBA00022771"/>
    </source>
</evidence>
<feature type="region of interest" description="Disordered" evidence="18">
    <location>
        <begin position="63"/>
        <end position="124"/>
    </location>
</feature>
<evidence type="ECO:0000256" key="15">
    <source>
        <dbReference type="ARBA" id="ARBA00067241"/>
    </source>
</evidence>
<evidence type="ECO:0000259" key="22">
    <source>
        <dbReference type="PROSITE" id="PS51285"/>
    </source>
</evidence>
<evidence type="ECO:0000256" key="14">
    <source>
        <dbReference type="ARBA" id="ARBA00047470"/>
    </source>
</evidence>
<keyword evidence="8 17" id="KW-0547">Nucleotide-binding</keyword>
<dbReference type="InterPro" id="IPR046349">
    <property type="entry name" value="C1-like_sf"/>
</dbReference>
<dbReference type="Gene3D" id="3.30.60.20">
    <property type="match status" value="2"/>
</dbReference>
<dbReference type="InterPro" id="IPR008271">
    <property type="entry name" value="Ser/Thr_kinase_AS"/>
</dbReference>
<dbReference type="Pfam" id="PF00069">
    <property type="entry name" value="Pkinase"/>
    <property type="match status" value="1"/>
</dbReference>
<keyword evidence="25" id="KW-1185">Reference proteome</keyword>
<dbReference type="PANTHER" id="PTHR24351">
    <property type="entry name" value="RIBOSOMAL PROTEIN S6 KINASE"/>
    <property type="match status" value="1"/>
</dbReference>
<feature type="domain" description="REM-1" evidence="23">
    <location>
        <begin position="135"/>
        <end position="212"/>
    </location>
</feature>
<name>A0A1E3PEG1_9ASCO</name>
<dbReference type="GO" id="GO:0007165">
    <property type="term" value="P:signal transduction"/>
    <property type="evidence" value="ECO:0007669"/>
    <property type="project" value="InterPro"/>
</dbReference>
<evidence type="ECO:0000256" key="18">
    <source>
        <dbReference type="SAM" id="MobiDB-lite"/>
    </source>
</evidence>
<dbReference type="FunFam" id="3.30.60.20:FF:000014">
    <property type="entry name" value="Protein kinase C"/>
    <property type="match status" value="1"/>
</dbReference>
<evidence type="ECO:0000259" key="20">
    <source>
        <dbReference type="PROSITE" id="PS50011"/>
    </source>
</evidence>
<dbReference type="AlphaFoldDB" id="A0A1E3PEG1"/>
<feature type="domain" description="Protein kinase" evidence="20">
    <location>
        <begin position="644"/>
        <end position="903"/>
    </location>
</feature>
<evidence type="ECO:0000256" key="2">
    <source>
        <dbReference type="ARBA" id="ARBA00012429"/>
    </source>
</evidence>
<feature type="region of interest" description="Disordered" evidence="18">
    <location>
        <begin position="348"/>
        <end position="399"/>
    </location>
</feature>
<evidence type="ECO:0000256" key="10">
    <source>
        <dbReference type="ARBA" id="ARBA00022777"/>
    </source>
</evidence>
<dbReference type="InterPro" id="IPR017441">
    <property type="entry name" value="Protein_kinase_ATP_BS"/>
</dbReference>
<dbReference type="GO" id="GO:0008270">
    <property type="term" value="F:zinc ion binding"/>
    <property type="evidence" value="ECO:0007669"/>
    <property type="project" value="UniProtKB-KW"/>
</dbReference>
<evidence type="ECO:0000256" key="5">
    <source>
        <dbReference type="ARBA" id="ARBA00022679"/>
    </source>
</evidence>
<comment type="catalytic activity">
    <reaction evidence="13">
        <text>L-threonyl-[protein] + ATP = O-phospho-L-threonyl-[protein] + ADP + H(+)</text>
        <dbReference type="Rhea" id="RHEA:46608"/>
        <dbReference type="Rhea" id="RHEA-COMP:11060"/>
        <dbReference type="Rhea" id="RHEA-COMP:11605"/>
        <dbReference type="ChEBI" id="CHEBI:15378"/>
        <dbReference type="ChEBI" id="CHEBI:30013"/>
        <dbReference type="ChEBI" id="CHEBI:30616"/>
        <dbReference type="ChEBI" id="CHEBI:61977"/>
        <dbReference type="ChEBI" id="CHEBI:456216"/>
        <dbReference type="EC" id="2.7.11.13"/>
    </reaction>
</comment>
<dbReference type="InterPro" id="IPR000719">
    <property type="entry name" value="Prot_kinase_dom"/>
</dbReference>
<dbReference type="GO" id="GO:0000935">
    <property type="term" value="C:division septum"/>
    <property type="evidence" value="ECO:0007669"/>
    <property type="project" value="EnsemblFungi"/>
</dbReference>